<evidence type="ECO:0000313" key="1">
    <source>
        <dbReference type="EMBL" id="KAG6407123.1"/>
    </source>
</evidence>
<sequence length="138" mass="14898">MIQALFLSLIDEDDLFSVLRILESGTLALERRSLRESIGIYAVIVNHVILLHPSESVSRLGVELLSRARRSGCARANVEVPVVSGERSVCPVGLHAAALRGPVVRVPEAAVYPHRLVGGEGHARATVVVEYSYGAIIH</sequence>
<evidence type="ECO:0000313" key="2">
    <source>
        <dbReference type="Proteomes" id="UP000298416"/>
    </source>
</evidence>
<name>A0A8X8X5H0_SALSN</name>
<reference evidence="1" key="1">
    <citation type="submission" date="2018-01" db="EMBL/GenBank/DDBJ databases">
        <authorList>
            <person name="Mao J.F."/>
        </authorList>
    </citation>
    <scope>NUCLEOTIDE SEQUENCE</scope>
    <source>
        <strain evidence="1">Huo1</strain>
        <tissue evidence="1">Leaf</tissue>
    </source>
</reference>
<dbReference type="AlphaFoldDB" id="A0A8X8X5H0"/>
<proteinExistence type="predicted"/>
<protein>
    <submittedName>
        <fullName evidence="1">Uncharacterized protein</fullName>
    </submittedName>
</protein>
<keyword evidence="2" id="KW-1185">Reference proteome</keyword>
<gene>
    <name evidence="1" type="ORF">SASPL_130106</name>
</gene>
<dbReference type="Proteomes" id="UP000298416">
    <property type="component" value="Unassembled WGS sequence"/>
</dbReference>
<comment type="caution">
    <text evidence="1">The sequence shown here is derived from an EMBL/GenBank/DDBJ whole genome shotgun (WGS) entry which is preliminary data.</text>
</comment>
<dbReference type="EMBL" id="PNBA02000011">
    <property type="protein sequence ID" value="KAG6407123.1"/>
    <property type="molecule type" value="Genomic_DNA"/>
</dbReference>
<organism evidence="1">
    <name type="scientific">Salvia splendens</name>
    <name type="common">Scarlet sage</name>
    <dbReference type="NCBI Taxonomy" id="180675"/>
    <lineage>
        <taxon>Eukaryota</taxon>
        <taxon>Viridiplantae</taxon>
        <taxon>Streptophyta</taxon>
        <taxon>Embryophyta</taxon>
        <taxon>Tracheophyta</taxon>
        <taxon>Spermatophyta</taxon>
        <taxon>Magnoliopsida</taxon>
        <taxon>eudicotyledons</taxon>
        <taxon>Gunneridae</taxon>
        <taxon>Pentapetalae</taxon>
        <taxon>asterids</taxon>
        <taxon>lamiids</taxon>
        <taxon>Lamiales</taxon>
        <taxon>Lamiaceae</taxon>
        <taxon>Nepetoideae</taxon>
        <taxon>Mentheae</taxon>
        <taxon>Salviinae</taxon>
        <taxon>Salvia</taxon>
        <taxon>Salvia subgen. Calosphace</taxon>
        <taxon>core Calosphace</taxon>
    </lineage>
</organism>
<reference evidence="1" key="2">
    <citation type="submission" date="2020-08" db="EMBL/GenBank/DDBJ databases">
        <title>Plant Genome Project.</title>
        <authorList>
            <person name="Zhang R.-G."/>
        </authorList>
    </citation>
    <scope>NUCLEOTIDE SEQUENCE</scope>
    <source>
        <strain evidence="1">Huo1</strain>
        <tissue evidence="1">Leaf</tissue>
    </source>
</reference>
<accession>A0A8X8X5H0</accession>